<comment type="caution">
    <text evidence="2">The sequence shown here is derived from an EMBL/GenBank/DDBJ whole genome shotgun (WGS) entry which is preliminary data.</text>
</comment>
<feature type="coiled-coil region" evidence="1">
    <location>
        <begin position="25"/>
        <end position="52"/>
    </location>
</feature>
<dbReference type="EMBL" id="LJVE01000021">
    <property type="protein sequence ID" value="KPL15198.1"/>
    <property type="molecule type" value="Genomic_DNA"/>
</dbReference>
<sequence length="79" mass="9374">MLSSILRSKRAVHVNIAIMRAFVKLRQILSTRKDLAHKLRDLERKTEKHDKEITAIFEAIKQLIQPVRNERIQLCIIRM</sequence>
<organism evidence="2 3">
    <name type="scientific">candidate division WOR_3 bacterium SM1_77</name>
    <dbReference type="NCBI Taxonomy" id="1703778"/>
    <lineage>
        <taxon>Bacteria</taxon>
        <taxon>Bacteria division WOR-3</taxon>
    </lineage>
</organism>
<name>A0A0S8K2P6_UNCW3</name>
<gene>
    <name evidence="2" type="ORF">AMJ74_01970</name>
</gene>
<evidence type="ECO:0000313" key="2">
    <source>
        <dbReference type="EMBL" id="KPL15198.1"/>
    </source>
</evidence>
<accession>A0A0S8K2P6</accession>
<evidence type="ECO:0000256" key="1">
    <source>
        <dbReference type="SAM" id="Coils"/>
    </source>
</evidence>
<keyword evidence="1" id="KW-0175">Coiled coil</keyword>
<dbReference type="Proteomes" id="UP000050975">
    <property type="component" value="Unassembled WGS sequence"/>
</dbReference>
<protein>
    <recommendedName>
        <fullName evidence="4">KilA-N DNA-binding domain-containing protein</fullName>
    </recommendedName>
</protein>
<proteinExistence type="predicted"/>
<evidence type="ECO:0008006" key="4">
    <source>
        <dbReference type="Google" id="ProtNLM"/>
    </source>
</evidence>
<evidence type="ECO:0000313" key="3">
    <source>
        <dbReference type="Proteomes" id="UP000050975"/>
    </source>
</evidence>
<reference evidence="2 3" key="1">
    <citation type="journal article" date="2015" name="Microbiome">
        <title>Genomic resolution of linkages in carbon, nitrogen, and sulfur cycling among widespread estuary sediment bacteria.</title>
        <authorList>
            <person name="Baker B.J."/>
            <person name="Lazar C.S."/>
            <person name="Teske A.P."/>
            <person name="Dick G.J."/>
        </authorList>
    </citation>
    <scope>NUCLEOTIDE SEQUENCE [LARGE SCALE GENOMIC DNA]</scope>
    <source>
        <strain evidence="2">SM1_77</strain>
    </source>
</reference>
<dbReference type="AlphaFoldDB" id="A0A0S8K2P6"/>